<reference evidence="10 12" key="2">
    <citation type="submission" date="2018-11" db="EMBL/GenBank/DDBJ databases">
        <authorList>
            <consortium name="Pathogen Informatics"/>
        </authorList>
    </citation>
    <scope>NUCLEOTIDE SEQUENCE [LARGE SCALE GENOMIC DNA]</scope>
</reference>
<feature type="domain" description="ER membrane protein complex subunit 7 beta-sandwich" evidence="9">
    <location>
        <begin position="33"/>
        <end position="143"/>
    </location>
</feature>
<dbReference type="OrthoDB" id="27095at2759"/>
<dbReference type="GO" id="GO:0030246">
    <property type="term" value="F:carbohydrate binding"/>
    <property type="evidence" value="ECO:0007669"/>
    <property type="project" value="InterPro"/>
</dbReference>
<organism evidence="14">
    <name type="scientific">Hymenolepis diminuta</name>
    <name type="common">Rat tapeworm</name>
    <dbReference type="NCBI Taxonomy" id="6216"/>
    <lineage>
        <taxon>Eukaryota</taxon>
        <taxon>Metazoa</taxon>
        <taxon>Spiralia</taxon>
        <taxon>Lophotrochozoa</taxon>
        <taxon>Platyhelminthes</taxon>
        <taxon>Cestoda</taxon>
        <taxon>Eucestoda</taxon>
        <taxon>Cyclophyllidea</taxon>
        <taxon>Hymenolepididae</taxon>
        <taxon>Hymenolepis</taxon>
    </lineage>
</organism>
<keyword evidence="13" id="KW-1185">Reference proteome</keyword>
<dbReference type="Proteomes" id="UP000274504">
    <property type="component" value="Unassembled WGS sequence"/>
</dbReference>
<dbReference type="STRING" id="6216.A0A158QET0"/>
<dbReference type="Gene3D" id="2.60.40.1120">
    <property type="entry name" value="Carboxypeptidase-like, regulatory domain"/>
    <property type="match status" value="1"/>
</dbReference>
<dbReference type="EMBL" id="UYSG01010991">
    <property type="protein sequence ID" value="VDL60190.1"/>
    <property type="molecule type" value="Genomic_DNA"/>
</dbReference>
<evidence type="ECO:0000313" key="10">
    <source>
        <dbReference type="EMBL" id="VDL60190.1"/>
    </source>
</evidence>
<keyword evidence="5" id="KW-1133">Transmembrane helix</keyword>
<keyword evidence="3" id="KW-0812">Transmembrane</keyword>
<sequence>MNKYFVFVFLALHFVLIRGTDIEGIIIAPSGASSNWAVETKVRVDGKRYFGFVKPDGSFVISEVAPGSYLVEFTNPTYLFQPVRVDINSKGKIRARNVNVLRTTAVKAVPHPLRITTVGKAMYFQPREQLRTLDLLLNPHVLIMLVPFLFIMVMPKLMDTNDPEFAEMQKNGIFNTATSGDTPDISEYLSSLTLAGGPPKKQASKKTTNSITGQGSNSADAKKSGNVKRRN</sequence>
<feature type="compositionally biased region" description="Polar residues" evidence="7">
    <location>
        <begin position="205"/>
        <end position="219"/>
    </location>
</feature>
<name>A0A158QET0_HYMDI</name>
<dbReference type="EMBL" id="CABIJS010000233">
    <property type="protein sequence ID" value="VUZ47421.1"/>
    <property type="molecule type" value="Genomic_DNA"/>
</dbReference>
<gene>
    <name evidence="10" type="ORF">HDID_LOCUS7872</name>
    <name evidence="11" type="ORF">WMSIL1_LOCUS6999</name>
</gene>
<dbReference type="Pfam" id="PF09430">
    <property type="entry name" value="EMC7_beta-sandw"/>
    <property type="match status" value="1"/>
</dbReference>
<dbReference type="InterPro" id="IPR019008">
    <property type="entry name" value="Beta_sandwich_EMC7"/>
</dbReference>
<dbReference type="InterPro" id="IPR039163">
    <property type="entry name" value="EMC7"/>
</dbReference>
<evidence type="ECO:0000256" key="2">
    <source>
        <dbReference type="ARBA" id="ARBA00008880"/>
    </source>
</evidence>
<evidence type="ECO:0000313" key="14">
    <source>
        <dbReference type="WBParaSite" id="HDID_0000787401-mRNA-1"/>
    </source>
</evidence>
<evidence type="ECO:0000313" key="13">
    <source>
        <dbReference type="Proteomes" id="UP000321570"/>
    </source>
</evidence>
<evidence type="ECO:0000256" key="8">
    <source>
        <dbReference type="SAM" id="SignalP"/>
    </source>
</evidence>
<keyword evidence="4 8" id="KW-0732">Signal</keyword>
<evidence type="ECO:0000313" key="11">
    <source>
        <dbReference type="EMBL" id="VUZ47421.1"/>
    </source>
</evidence>
<dbReference type="PANTHER" id="PTHR13605:SF4">
    <property type="entry name" value="ER MEMBRANE PROTEIN COMPLEX SUBUNIT 7"/>
    <property type="match status" value="1"/>
</dbReference>
<evidence type="ECO:0000256" key="5">
    <source>
        <dbReference type="ARBA" id="ARBA00022989"/>
    </source>
</evidence>
<dbReference type="WBParaSite" id="HDID_0000787401-mRNA-1">
    <property type="protein sequence ID" value="HDID_0000787401-mRNA-1"/>
    <property type="gene ID" value="HDID_0000787401"/>
</dbReference>
<feature type="signal peptide" evidence="8">
    <location>
        <begin position="1"/>
        <end position="19"/>
    </location>
</feature>
<accession>A0A158QET0</accession>
<protein>
    <submittedName>
        <fullName evidence="14">DUF2012 domain-containing protein</fullName>
    </submittedName>
</protein>
<evidence type="ECO:0000256" key="3">
    <source>
        <dbReference type="ARBA" id="ARBA00022692"/>
    </source>
</evidence>
<feature type="chain" id="PRO_5044549319" evidence="8">
    <location>
        <begin position="20"/>
        <end position="231"/>
    </location>
</feature>
<comment type="similarity">
    <text evidence="2">Belongs to the EMC7 family.</text>
</comment>
<evidence type="ECO:0000313" key="12">
    <source>
        <dbReference type="Proteomes" id="UP000274504"/>
    </source>
</evidence>
<keyword evidence="6" id="KW-0472">Membrane</keyword>
<dbReference type="InterPro" id="IPR013784">
    <property type="entry name" value="Carb-bd-like_fold"/>
</dbReference>
<comment type="subcellular location">
    <subcellularLocation>
        <location evidence="1">Membrane</location>
        <topology evidence="1">Single-pass membrane protein</topology>
    </subcellularLocation>
</comment>
<reference evidence="14" key="1">
    <citation type="submission" date="2016-04" db="UniProtKB">
        <authorList>
            <consortium name="WormBaseParasite"/>
        </authorList>
    </citation>
    <scope>IDENTIFICATION</scope>
</reference>
<reference evidence="11 13" key="3">
    <citation type="submission" date="2019-07" db="EMBL/GenBank/DDBJ databases">
        <authorList>
            <person name="Jastrzebski P J."/>
            <person name="Paukszto L."/>
            <person name="Jastrzebski P J."/>
        </authorList>
    </citation>
    <scope>NUCLEOTIDE SEQUENCE [LARGE SCALE GENOMIC DNA]</scope>
    <source>
        <strain evidence="11 13">WMS-il1</strain>
    </source>
</reference>
<dbReference type="SUPFAM" id="SSF49452">
    <property type="entry name" value="Starch-binding domain-like"/>
    <property type="match status" value="1"/>
</dbReference>
<dbReference type="Proteomes" id="UP000321570">
    <property type="component" value="Unassembled WGS sequence"/>
</dbReference>
<dbReference type="GO" id="GO:0072546">
    <property type="term" value="C:EMC complex"/>
    <property type="evidence" value="ECO:0007669"/>
    <property type="project" value="TreeGrafter"/>
</dbReference>
<feature type="region of interest" description="Disordered" evidence="7">
    <location>
        <begin position="190"/>
        <end position="231"/>
    </location>
</feature>
<evidence type="ECO:0000259" key="9">
    <source>
        <dbReference type="Pfam" id="PF09430"/>
    </source>
</evidence>
<proteinExistence type="inferred from homology"/>
<dbReference type="AlphaFoldDB" id="A0A158QET0"/>
<evidence type="ECO:0000256" key="7">
    <source>
        <dbReference type="SAM" id="MobiDB-lite"/>
    </source>
</evidence>
<evidence type="ECO:0000256" key="6">
    <source>
        <dbReference type="ARBA" id="ARBA00023136"/>
    </source>
</evidence>
<evidence type="ECO:0000256" key="4">
    <source>
        <dbReference type="ARBA" id="ARBA00022729"/>
    </source>
</evidence>
<dbReference type="PANTHER" id="PTHR13605">
    <property type="entry name" value="ER MEMBRANE PROTEIN COMPLEX SUBUNIT 7"/>
    <property type="match status" value="1"/>
</dbReference>
<evidence type="ECO:0000256" key="1">
    <source>
        <dbReference type="ARBA" id="ARBA00004167"/>
    </source>
</evidence>